<dbReference type="AlphaFoldDB" id="A0AAU6WHB0"/>
<proteinExistence type="predicted"/>
<name>A0AAU6WHB0_9MICC</name>
<reference evidence="2 3" key="1">
    <citation type="submission" date="2023-05" db="EMBL/GenBank/DDBJ databases">
        <title>Glutamicibacter sp. B1, complete genome.</title>
        <authorList>
            <person name="Long Y.H."/>
            <person name="Fang T."/>
            <person name="Li X.Y."/>
        </authorList>
    </citation>
    <scope>NUCLEOTIDE SEQUENCE [LARGE SCALE GENOMIC DNA]</scope>
    <source>
        <strain evidence="2 3">B1</strain>
    </source>
</reference>
<keyword evidence="1" id="KW-0732">Signal</keyword>
<dbReference type="EMBL" id="CP125942">
    <property type="protein sequence ID" value="XAO46874.1"/>
    <property type="molecule type" value="Genomic_DNA"/>
</dbReference>
<organism evidence="2 3">
    <name type="scientific">Glutamicibacter ectropisis</name>
    <dbReference type="NCBI Taxonomy" id="3046593"/>
    <lineage>
        <taxon>Bacteria</taxon>
        <taxon>Bacillati</taxon>
        <taxon>Actinomycetota</taxon>
        <taxon>Actinomycetes</taxon>
        <taxon>Micrococcales</taxon>
        <taxon>Micrococcaceae</taxon>
        <taxon>Glutamicibacter</taxon>
    </lineage>
</organism>
<evidence type="ECO:0000313" key="2">
    <source>
        <dbReference type="EMBL" id="XAO46874.1"/>
    </source>
</evidence>
<keyword evidence="3" id="KW-1185">Reference proteome</keyword>
<evidence type="ECO:0008006" key="4">
    <source>
        <dbReference type="Google" id="ProtNLM"/>
    </source>
</evidence>
<dbReference type="Proteomes" id="UP001486888">
    <property type="component" value="Chromosome"/>
</dbReference>
<sequence length="131" mass="14459">MNIKRKLASTLMAMALIAGGTVIAPAAQAGEHISSTRNGATGVTYKFNHWTNKFCIKQNIGKKYQGIATFYGSHDTSYLQTNGYRKWSCLNLVKGTNSGIWNGDTIRFCLKSRVVTWSSDRNPVSCGYVKI</sequence>
<evidence type="ECO:0000313" key="3">
    <source>
        <dbReference type="Proteomes" id="UP001486888"/>
    </source>
</evidence>
<feature type="signal peptide" evidence="1">
    <location>
        <begin position="1"/>
        <end position="29"/>
    </location>
</feature>
<dbReference type="KEGG" id="gey:QMQ05_04925"/>
<evidence type="ECO:0000256" key="1">
    <source>
        <dbReference type="SAM" id="SignalP"/>
    </source>
</evidence>
<accession>A0AAU6WHB0</accession>
<protein>
    <recommendedName>
        <fullName evidence="4">Streptomyces killer toxin-like beta/gamma crystallin domain-containing protein</fullName>
    </recommendedName>
</protein>
<feature type="chain" id="PRO_5043727932" description="Streptomyces killer toxin-like beta/gamma crystallin domain-containing protein" evidence="1">
    <location>
        <begin position="30"/>
        <end position="131"/>
    </location>
</feature>
<dbReference type="RefSeq" id="WP_345473499.1">
    <property type="nucleotide sequence ID" value="NZ_CP125942.1"/>
</dbReference>
<gene>
    <name evidence="2" type="ORF">QMQ05_04925</name>
</gene>